<dbReference type="RefSeq" id="WP_035584387.1">
    <property type="nucleotide sequence ID" value="NZ_BQNE01000001.1"/>
</dbReference>
<feature type="chain" id="PRO_5039092110" description="Peptidase M30" evidence="2">
    <location>
        <begin position="29"/>
        <end position="705"/>
    </location>
</feature>
<comment type="caution">
    <text evidence="3">The sequence shown here is derived from an EMBL/GenBank/DDBJ whole genome shotgun (WGS) entry which is preliminary data.</text>
</comment>
<feature type="region of interest" description="Disordered" evidence="1">
    <location>
        <begin position="64"/>
        <end position="99"/>
    </location>
</feature>
<keyword evidence="2" id="KW-0732">Signal</keyword>
<evidence type="ECO:0000313" key="3">
    <source>
        <dbReference type="EMBL" id="RDB82710.1"/>
    </source>
</evidence>
<feature type="region of interest" description="Disordered" evidence="1">
    <location>
        <begin position="596"/>
        <end position="655"/>
    </location>
</feature>
<evidence type="ECO:0000313" key="4">
    <source>
        <dbReference type="Proteomes" id="UP000253857"/>
    </source>
</evidence>
<reference evidence="3 4" key="1">
    <citation type="journal article" date="2018" name="Elife">
        <title>Discovery and characterization of a prevalent human gut bacterial enzyme sufficient for the inactivation of a family of plant toxins.</title>
        <authorList>
            <person name="Koppel N."/>
            <person name="Bisanz J.E."/>
            <person name="Pandelia M.E."/>
            <person name="Turnbaugh P.J."/>
            <person name="Balskus E.P."/>
        </authorList>
    </citation>
    <scope>NUCLEOTIDE SEQUENCE [LARGE SCALE GENOMIC DNA]</scope>
    <source>
        <strain evidence="3 4">FAA1-1-60AUCSF</strain>
    </source>
</reference>
<evidence type="ECO:0000256" key="1">
    <source>
        <dbReference type="SAM" id="MobiDB-lite"/>
    </source>
</evidence>
<protein>
    <recommendedName>
        <fullName evidence="5">Peptidase M30</fullName>
    </recommendedName>
</protein>
<accession>A0A369MZ34</accession>
<sequence>MLRTRSRSNGIVAIAIAFALAASNLAFAPQPAHAQPEANEVVIVQNMTPIGSAEEYDALFPSGYPSADKPLSAGNEGESTDEGATGETPLCGARSFAPSDAETMSSLKQQIAADEPRITTAEKTDYQVGDSKTFRAAGRPEGFTATAVAVGELFTLWVEDAESDMLPADLVQRLAGKIDPVLRKVTDAFGSTVRVDLDGDGKTAFVFHRFPPETEVLDGYFTSIDLYTPEQLTAADLIEEASYTNAMDVLHLNVLNRKSLEGVGEFDESLVPPMIAHEFQHLVNFAQTDGSSEAWLNEAFSQAAVAIAGYGSTQKTRAQNLAVMVNLSGRIPPFVYEGSFVPDASLGAGGTAVYAHGYLFSRYLANQTRGLPGGGDSVYRSVFDAMRDERGLGQCTSESLMAALDNIGYAGVGDDCAVASLDDLALGYATALFLREETGPHSLVNRAGSNPSIVDGLEVPLLSVPEPSKSLQGGGSATIASLAASGAPGANAGSGTQTKFATSSLPVSYKIAANPSSGPVKPGSQIALSSPQLASLPGAHYEVATLTTYEQILNLSAPFLPLEDPLLFEPGVLAYAVRIASDRGTTPHTVFGFYETAEPDEGEGDQGNDPPGGTPPSDDAGDAPSGGDQPSGGSPSSDGAQHPGSAPDDNGTDDARIRQMPAKALAATGDGEAPIAALALAAAASLCCMALARCAKKRSVGSPAR</sequence>
<dbReference type="EMBL" id="PPTY01000031">
    <property type="protein sequence ID" value="RDB82710.1"/>
    <property type="molecule type" value="Genomic_DNA"/>
</dbReference>
<evidence type="ECO:0008006" key="5">
    <source>
        <dbReference type="Google" id="ProtNLM"/>
    </source>
</evidence>
<dbReference type="AlphaFoldDB" id="A0A369MZ34"/>
<feature type="signal peptide" evidence="2">
    <location>
        <begin position="1"/>
        <end position="28"/>
    </location>
</feature>
<feature type="compositionally biased region" description="Acidic residues" evidence="1">
    <location>
        <begin position="597"/>
        <end position="606"/>
    </location>
</feature>
<gene>
    <name evidence="3" type="ORF">C1871_13050</name>
</gene>
<organism evidence="3 4">
    <name type="scientific">Eggerthella lenta</name>
    <name type="common">Eubacterium lentum</name>
    <dbReference type="NCBI Taxonomy" id="84112"/>
    <lineage>
        <taxon>Bacteria</taxon>
        <taxon>Bacillati</taxon>
        <taxon>Actinomycetota</taxon>
        <taxon>Coriobacteriia</taxon>
        <taxon>Eggerthellales</taxon>
        <taxon>Eggerthellaceae</taxon>
        <taxon>Eggerthella</taxon>
    </lineage>
</organism>
<feature type="compositionally biased region" description="Low complexity" evidence="1">
    <location>
        <begin position="609"/>
        <end position="641"/>
    </location>
</feature>
<proteinExistence type="predicted"/>
<dbReference type="Proteomes" id="UP000253857">
    <property type="component" value="Unassembled WGS sequence"/>
</dbReference>
<evidence type="ECO:0000256" key="2">
    <source>
        <dbReference type="SAM" id="SignalP"/>
    </source>
</evidence>
<name>A0A369MZ34_EGGLN</name>